<comment type="catalytic activity">
    <reaction evidence="11">
        <text>a hydroperoxide + [thioredoxin]-dithiol = an alcohol + [thioredoxin]-disulfide + H2O</text>
        <dbReference type="Rhea" id="RHEA:62620"/>
        <dbReference type="Rhea" id="RHEA-COMP:10698"/>
        <dbReference type="Rhea" id="RHEA-COMP:10700"/>
        <dbReference type="ChEBI" id="CHEBI:15377"/>
        <dbReference type="ChEBI" id="CHEBI:29950"/>
        <dbReference type="ChEBI" id="CHEBI:30879"/>
        <dbReference type="ChEBI" id="CHEBI:35924"/>
        <dbReference type="ChEBI" id="CHEBI:50058"/>
        <dbReference type="EC" id="1.11.1.24"/>
    </reaction>
</comment>
<protein>
    <recommendedName>
        <fullName evidence="2">thioredoxin-dependent peroxiredoxin</fullName>
        <ecNumber evidence="2">1.11.1.24</ecNumber>
    </recommendedName>
    <alternativeName>
        <fullName evidence="8">Thioredoxin peroxidase</fullName>
    </alternativeName>
    <alternativeName>
        <fullName evidence="10">Thioredoxin-dependent peroxiredoxin Bcp</fullName>
    </alternativeName>
</protein>
<proteinExistence type="inferred from homology"/>
<dbReference type="PROSITE" id="PS51352">
    <property type="entry name" value="THIOREDOXIN_2"/>
    <property type="match status" value="1"/>
</dbReference>
<dbReference type="EC" id="1.11.1.24" evidence="2"/>
<dbReference type="InterPro" id="IPR050924">
    <property type="entry name" value="Peroxiredoxin_BCP/PrxQ"/>
</dbReference>
<dbReference type="PANTHER" id="PTHR42801:SF4">
    <property type="entry name" value="AHPC_TSA FAMILY PROTEIN"/>
    <property type="match status" value="1"/>
</dbReference>
<reference evidence="15" key="1">
    <citation type="submission" date="2016-01" db="EMBL/GenBank/DDBJ databases">
        <title>Draft genome of Chromobacterium sp. F49.</title>
        <authorList>
            <person name="Hong K.W."/>
        </authorList>
    </citation>
    <scope>NUCLEOTIDE SEQUENCE [LARGE SCALE GENOMIC DNA]</scope>
    <source>
        <strain evidence="15">CN3</strain>
    </source>
</reference>
<feature type="chain" id="PRO_5045364509" description="thioredoxin-dependent peroxiredoxin" evidence="12">
    <location>
        <begin position="21"/>
        <end position="183"/>
    </location>
</feature>
<evidence type="ECO:0000256" key="6">
    <source>
        <dbReference type="ARBA" id="ARBA00023157"/>
    </source>
</evidence>
<keyword evidence="5" id="KW-0560">Oxidoreductase</keyword>
<accession>A0ABR5YCX6</accession>
<evidence type="ECO:0000256" key="10">
    <source>
        <dbReference type="ARBA" id="ARBA00042639"/>
    </source>
</evidence>
<feature type="signal peptide" evidence="12">
    <location>
        <begin position="1"/>
        <end position="20"/>
    </location>
</feature>
<evidence type="ECO:0000256" key="7">
    <source>
        <dbReference type="ARBA" id="ARBA00023284"/>
    </source>
</evidence>
<evidence type="ECO:0000313" key="14">
    <source>
        <dbReference type="EMBL" id="KZE14975.1"/>
    </source>
</evidence>
<evidence type="ECO:0000256" key="9">
    <source>
        <dbReference type="ARBA" id="ARBA00038489"/>
    </source>
</evidence>
<evidence type="ECO:0000256" key="5">
    <source>
        <dbReference type="ARBA" id="ARBA00023002"/>
    </source>
</evidence>
<evidence type="ECO:0000259" key="13">
    <source>
        <dbReference type="PROSITE" id="PS51352"/>
    </source>
</evidence>
<keyword evidence="12" id="KW-0732">Signal</keyword>
<organism evidence="14 15">
    <name type="scientific">Sphingomonas hankookensis</name>
    <dbReference type="NCBI Taxonomy" id="563996"/>
    <lineage>
        <taxon>Bacteria</taxon>
        <taxon>Pseudomonadati</taxon>
        <taxon>Pseudomonadota</taxon>
        <taxon>Alphaproteobacteria</taxon>
        <taxon>Sphingomonadales</taxon>
        <taxon>Sphingomonadaceae</taxon>
        <taxon>Sphingomonas</taxon>
    </lineage>
</organism>
<evidence type="ECO:0000256" key="2">
    <source>
        <dbReference type="ARBA" id="ARBA00013017"/>
    </source>
</evidence>
<comment type="similarity">
    <text evidence="9">Belongs to the peroxiredoxin family. BCP/PrxQ subfamily.</text>
</comment>
<dbReference type="Pfam" id="PF00578">
    <property type="entry name" value="AhpC-TSA"/>
    <property type="match status" value="1"/>
</dbReference>
<evidence type="ECO:0000256" key="3">
    <source>
        <dbReference type="ARBA" id="ARBA00022559"/>
    </source>
</evidence>
<evidence type="ECO:0000256" key="11">
    <source>
        <dbReference type="ARBA" id="ARBA00049091"/>
    </source>
</evidence>
<dbReference type="Gene3D" id="3.40.30.10">
    <property type="entry name" value="Glutaredoxin"/>
    <property type="match status" value="1"/>
</dbReference>
<dbReference type="SUPFAM" id="SSF52833">
    <property type="entry name" value="Thioredoxin-like"/>
    <property type="match status" value="1"/>
</dbReference>
<keyword evidence="15" id="KW-1185">Reference proteome</keyword>
<keyword evidence="4" id="KW-0049">Antioxidant</keyword>
<keyword evidence="7" id="KW-0676">Redox-active center</keyword>
<dbReference type="InterPro" id="IPR013766">
    <property type="entry name" value="Thioredoxin_domain"/>
</dbReference>
<evidence type="ECO:0000256" key="12">
    <source>
        <dbReference type="SAM" id="SignalP"/>
    </source>
</evidence>
<dbReference type="EMBL" id="LQQO01000014">
    <property type="protein sequence ID" value="KZE14975.1"/>
    <property type="molecule type" value="Genomic_DNA"/>
</dbReference>
<dbReference type="PANTHER" id="PTHR42801">
    <property type="entry name" value="THIOREDOXIN-DEPENDENT PEROXIDE REDUCTASE"/>
    <property type="match status" value="1"/>
</dbReference>
<dbReference type="RefSeq" id="WP_066689907.1">
    <property type="nucleotide sequence ID" value="NZ_CP117025.1"/>
</dbReference>
<evidence type="ECO:0000256" key="8">
    <source>
        <dbReference type="ARBA" id="ARBA00032824"/>
    </source>
</evidence>
<comment type="caution">
    <text evidence="14">The sequence shown here is derived from an EMBL/GenBank/DDBJ whole genome shotgun (WGS) entry which is preliminary data.</text>
</comment>
<name>A0ABR5YCX6_9SPHN</name>
<dbReference type="InterPro" id="IPR000866">
    <property type="entry name" value="AhpC/TSA"/>
</dbReference>
<keyword evidence="3" id="KW-0575">Peroxidase</keyword>
<gene>
    <name evidence="14" type="ORF">AVT10_14035</name>
</gene>
<dbReference type="Proteomes" id="UP000076609">
    <property type="component" value="Unassembled WGS sequence"/>
</dbReference>
<feature type="domain" description="Thioredoxin" evidence="13">
    <location>
        <begin position="22"/>
        <end position="178"/>
    </location>
</feature>
<evidence type="ECO:0000256" key="1">
    <source>
        <dbReference type="ARBA" id="ARBA00003330"/>
    </source>
</evidence>
<evidence type="ECO:0000256" key="4">
    <source>
        <dbReference type="ARBA" id="ARBA00022862"/>
    </source>
</evidence>
<dbReference type="CDD" id="cd03017">
    <property type="entry name" value="PRX_BCP"/>
    <property type="match status" value="1"/>
</dbReference>
<evidence type="ECO:0000313" key="15">
    <source>
        <dbReference type="Proteomes" id="UP000076609"/>
    </source>
</evidence>
<comment type="function">
    <text evidence="1">Thiol-specific peroxidase that catalyzes the reduction of hydrogen peroxide and organic hydroperoxides to water and alcohols, respectively. Plays a role in cell protection against oxidative stress by detoxifying peroxides and as sensor of hydrogen peroxide-mediated signaling events.</text>
</comment>
<sequence>MRLALFAAALTLPFAAPLSAALAPGARAPDFTTKAAIAGKAFTLNLRSQLRKGPVVLYFFPAAFTGGCNAEAKAFADAVDDFKAAGATVIGMSADDIGKLQEFSKAHCAGRFAVASAGPRVIQGFDVALNRPAGADGKPRTMTTRTSYVIDRDGKIAFVHSDMNPADHVRSTLEAVRALGRRG</sequence>
<dbReference type="InterPro" id="IPR036249">
    <property type="entry name" value="Thioredoxin-like_sf"/>
</dbReference>
<keyword evidence="6" id="KW-1015">Disulfide bond</keyword>